<accession>A0A6J6SWQ7</accession>
<dbReference type="EMBL" id="CAEZSF010000057">
    <property type="protein sequence ID" value="CAB4536288.1"/>
    <property type="molecule type" value="Genomic_DNA"/>
</dbReference>
<reference evidence="3" key="1">
    <citation type="submission" date="2020-05" db="EMBL/GenBank/DDBJ databases">
        <authorList>
            <person name="Chiriac C."/>
            <person name="Salcher M."/>
            <person name="Ghai R."/>
            <person name="Kavagutti S V."/>
        </authorList>
    </citation>
    <scope>NUCLEOTIDE SEQUENCE</scope>
</reference>
<gene>
    <name evidence="2" type="ORF">UFOPK1358_00757</name>
    <name evidence="3" type="ORF">UFOPK2766_00906</name>
</gene>
<sequence>MAQSEPPDTQTTTTDPDTALPSVVARVLAFGSIFVGAAAGGMIGYAFANLGRFGGGAVGFITFLSMIVGAAGVAVVAVLTLRAFGEWDTIRHDEAAAKRRS</sequence>
<evidence type="ECO:0000313" key="3">
    <source>
        <dbReference type="EMBL" id="CAB4739097.1"/>
    </source>
</evidence>
<keyword evidence="1" id="KW-0472">Membrane</keyword>
<feature type="transmembrane region" description="Helical" evidence="1">
    <location>
        <begin position="27"/>
        <end position="48"/>
    </location>
</feature>
<dbReference type="EMBL" id="CAEZYU010000033">
    <property type="protein sequence ID" value="CAB4739097.1"/>
    <property type="molecule type" value="Genomic_DNA"/>
</dbReference>
<organism evidence="3">
    <name type="scientific">freshwater metagenome</name>
    <dbReference type="NCBI Taxonomy" id="449393"/>
    <lineage>
        <taxon>unclassified sequences</taxon>
        <taxon>metagenomes</taxon>
        <taxon>ecological metagenomes</taxon>
    </lineage>
</organism>
<proteinExistence type="predicted"/>
<evidence type="ECO:0000256" key="1">
    <source>
        <dbReference type="SAM" id="Phobius"/>
    </source>
</evidence>
<evidence type="ECO:0000313" key="2">
    <source>
        <dbReference type="EMBL" id="CAB4536288.1"/>
    </source>
</evidence>
<feature type="transmembrane region" description="Helical" evidence="1">
    <location>
        <begin position="60"/>
        <end position="81"/>
    </location>
</feature>
<keyword evidence="1" id="KW-1133">Transmembrane helix</keyword>
<keyword evidence="1" id="KW-0812">Transmembrane</keyword>
<dbReference type="AlphaFoldDB" id="A0A6J6SWQ7"/>
<protein>
    <submittedName>
        <fullName evidence="3">Unannotated protein</fullName>
    </submittedName>
</protein>
<name>A0A6J6SWQ7_9ZZZZ</name>